<dbReference type="RefSeq" id="WP_194507154.1">
    <property type="nucleotide sequence ID" value="NZ_JADILU010000002.1"/>
</dbReference>
<dbReference type="Proteomes" id="UP001597548">
    <property type="component" value="Unassembled WGS sequence"/>
</dbReference>
<gene>
    <name evidence="1" type="ORF">ACFS29_00295</name>
</gene>
<dbReference type="EMBL" id="JBHUOS010000001">
    <property type="protein sequence ID" value="MFD2914062.1"/>
    <property type="molecule type" value="Genomic_DNA"/>
</dbReference>
<comment type="caution">
    <text evidence="1">The sequence shown here is derived from an EMBL/GenBank/DDBJ whole genome shotgun (WGS) entry which is preliminary data.</text>
</comment>
<name>A0ABW5ZMF4_9FLAO</name>
<reference evidence="2" key="1">
    <citation type="journal article" date="2019" name="Int. J. Syst. Evol. Microbiol.">
        <title>The Global Catalogue of Microorganisms (GCM) 10K type strain sequencing project: providing services to taxonomists for standard genome sequencing and annotation.</title>
        <authorList>
            <consortium name="The Broad Institute Genomics Platform"/>
            <consortium name="The Broad Institute Genome Sequencing Center for Infectious Disease"/>
            <person name="Wu L."/>
            <person name="Ma J."/>
        </authorList>
    </citation>
    <scope>NUCLEOTIDE SEQUENCE [LARGE SCALE GENOMIC DNA]</scope>
    <source>
        <strain evidence="2">KCTC 32514</strain>
    </source>
</reference>
<accession>A0ABW5ZMF4</accession>
<protein>
    <submittedName>
        <fullName evidence="1">Uncharacterized protein</fullName>
    </submittedName>
</protein>
<sequence length="85" mass="10021">MLQYTEIVINDCILLYFGILKSSKSTLTHIEITLLFRSFIFRTFRLDYTAGGFNSIQELKAYKEKHVAIAFNKMFDDQKFRLLNS</sequence>
<evidence type="ECO:0000313" key="1">
    <source>
        <dbReference type="EMBL" id="MFD2914062.1"/>
    </source>
</evidence>
<evidence type="ECO:0000313" key="2">
    <source>
        <dbReference type="Proteomes" id="UP001597548"/>
    </source>
</evidence>
<organism evidence="1 2">
    <name type="scientific">Psychroserpens luteus</name>
    <dbReference type="NCBI Taxonomy" id="1434066"/>
    <lineage>
        <taxon>Bacteria</taxon>
        <taxon>Pseudomonadati</taxon>
        <taxon>Bacteroidota</taxon>
        <taxon>Flavobacteriia</taxon>
        <taxon>Flavobacteriales</taxon>
        <taxon>Flavobacteriaceae</taxon>
        <taxon>Psychroserpens</taxon>
    </lineage>
</organism>
<keyword evidence="2" id="KW-1185">Reference proteome</keyword>
<proteinExistence type="predicted"/>